<comment type="caution">
    <text evidence="3">The sequence shown here is derived from an EMBL/GenBank/DDBJ whole genome shotgun (WGS) entry which is preliminary data.</text>
</comment>
<dbReference type="InterPro" id="IPR050281">
    <property type="entry name" value="Flavin_monoamine_oxidase"/>
</dbReference>
<reference evidence="3" key="1">
    <citation type="journal article" date="2023" name="G3 (Bethesda)">
        <title>A reference genome for the long-term kleptoplast-retaining sea slug Elysia crispata morphotype clarki.</title>
        <authorList>
            <person name="Eastman K.E."/>
            <person name="Pendleton A.L."/>
            <person name="Shaikh M.A."/>
            <person name="Suttiyut T."/>
            <person name="Ogas R."/>
            <person name="Tomko P."/>
            <person name="Gavelis G."/>
            <person name="Widhalm J.R."/>
            <person name="Wisecaver J.H."/>
        </authorList>
    </citation>
    <scope>NUCLEOTIDE SEQUENCE</scope>
    <source>
        <strain evidence="3">ECLA1</strain>
    </source>
</reference>
<protein>
    <recommendedName>
        <fullName evidence="2">Amine oxidase domain-containing protein</fullName>
    </recommendedName>
</protein>
<dbReference type="PANTHER" id="PTHR10742">
    <property type="entry name" value="FLAVIN MONOAMINE OXIDASE"/>
    <property type="match status" value="1"/>
</dbReference>
<feature type="chain" id="PRO_5042051024" description="Amine oxidase domain-containing protein" evidence="1">
    <location>
        <begin position="23"/>
        <end position="566"/>
    </location>
</feature>
<dbReference type="AlphaFoldDB" id="A0AAE1AR43"/>
<feature type="signal peptide" evidence="1">
    <location>
        <begin position="1"/>
        <end position="22"/>
    </location>
</feature>
<evidence type="ECO:0000259" key="2">
    <source>
        <dbReference type="Pfam" id="PF01593"/>
    </source>
</evidence>
<dbReference type="SUPFAM" id="SSF51905">
    <property type="entry name" value="FAD/NAD(P)-binding domain"/>
    <property type="match status" value="1"/>
</dbReference>
<evidence type="ECO:0000256" key="1">
    <source>
        <dbReference type="SAM" id="SignalP"/>
    </source>
</evidence>
<evidence type="ECO:0000313" key="3">
    <source>
        <dbReference type="EMBL" id="KAK3792398.1"/>
    </source>
</evidence>
<dbReference type="Pfam" id="PF01593">
    <property type="entry name" value="Amino_oxidase"/>
    <property type="match status" value="1"/>
</dbReference>
<organism evidence="3 4">
    <name type="scientific">Elysia crispata</name>
    <name type="common">lettuce slug</name>
    <dbReference type="NCBI Taxonomy" id="231223"/>
    <lineage>
        <taxon>Eukaryota</taxon>
        <taxon>Metazoa</taxon>
        <taxon>Spiralia</taxon>
        <taxon>Lophotrochozoa</taxon>
        <taxon>Mollusca</taxon>
        <taxon>Gastropoda</taxon>
        <taxon>Heterobranchia</taxon>
        <taxon>Euthyneura</taxon>
        <taxon>Panpulmonata</taxon>
        <taxon>Sacoglossa</taxon>
        <taxon>Placobranchoidea</taxon>
        <taxon>Plakobranchidae</taxon>
        <taxon>Elysia</taxon>
    </lineage>
</organism>
<dbReference type="Gene3D" id="3.50.50.60">
    <property type="entry name" value="FAD/NAD(P)-binding domain"/>
    <property type="match status" value="1"/>
</dbReference>
<dbReference type="InterPro" id="IPR036188">
    <property type="entry name" value="FAD/NAD-bd_sf"/>
</dbReference>
<feature type="domain" description="Amine oxidase" evidence="2">
    <location>
        <begin position="43"/>
        <end position="413"/>
    </location>
</feature>
<dbReference type="GO" id="GO:0016491">
    <property type="term" value="F:oxidoreductase activity"/>
    <property type="evidence" value="ECO:0007669"/>
    <property type="project" value="InterPro"/>
</dbReference>
<keyword evidence="4" id="KW-1185">Reference proteome</keyword>
<keyword evidence="1" id="KW-0732">Signal</keyword>
<proteinExistence type="predicted"/>
<evidence type="ECO:0000313" key="4">
    <source>
        <dbReference type="Proteomes" id="UP001283361"/>
    </source>
</evidence>
<dbReference type="InterPro" id="IPR002937">
    <property type="entry name" value="Amino_oxidase"/>
</dbReference>
<dbReference type="EMBL" id="JAWDGP010001377">
    <property type="protein sequence ID" value="KAK3792398.1"/>
    <property type="molecule type" value="Genomic_DNA"/>
</dbReference>
<accession>A0AAE1AR43</accession>
<sequence>MARTSAVFIALSIAILSVPCYARRVTANDCLEHDVAIVGAGIAGAYSAYKLRNNGLDIGIYEYSDRIGGRIYTEQISDVPDQNLELGGMRLINHLHVLVQDLIKELGLTEKVFLGENDSTYPDRVFRRNVSMTAEEFRTGDIPYDLTPEEKENQADLLRYMFQKLTNDPLDNVTIDNIFDLTVVDGRYLYDLSVPESLGLVASPEALRYLLDENHFDNEEISAIDMIIEYFGAHIPDQGEDDVLTVEEGYDQIVKASINKFLEASASHSLELNTKLEAIRGTSGKYILQFRRTVTVDDETLDLHSRGSTFNVCAKKVILGLPKYGLTQVDWRPLRSRRYKDLLDGTFLAHTSKVFMTYQTPWWIDESRYPAQVLDASGLGEVYHWGQSTVSGHWTLLVSYTKLRDTDKQWVKNNGLDENLLEESIGGKLDLDDPVLVEPNTVLPRIPGSVYGANRVTAPLNEYLKKRLAMAFGIPRCGIPDPVSSIAQFWIKYPFGGGWAFTRPGYTYDELINGYRRPSDTDDVFVVGSDYSARDTTGWAEGALWTVDRMMEQFFQAQPNRYGNSI</sequence>
<dbReference type="Proteomes" id="UP001283361">
    <property type="component" value="Unassembled WGS sequence"/>
</dbReference>
<dbReference type="PANTHER" id="PTHR10742:SF410">
    <property type="entry name" value="LYSINE-SPECIFIC HISTONE DEMETHYLASE 2"/>
    <property type="match status" value="1"/>
</dbReference>
<gene>
    <name evidence="3" type="ORF">RRG08_045941</name>
</gene>
<name>A0AAE1AR43_9GAST</name>